<gene>
    <name evidence="8" type="ORF">FG385_29170</name>
</gene>
<keyword evidence="3 6" id="KW-0812">Transmembrane</keyword>
<keyword evidence="4 6" id="KW-1133">Transmembrane helix</keyword>
<dbReference type="Pfam" id="PF00482">
    <property type="entry name" value="T2SSF"/>
    <property type="match status" value="1"/>
</dbReference>
<evidence type="ECO:0000256" key="6">
    <source>
        <dbReference type="SAM" id="Phobius"/>
    </source>
</evidence>
<name>A0A5C4LTZ8_9PSEU</name>
<dbReference type="PANTHER" id="PTHR35007:SF4">
    <property type="entry name" value="CONSERVED TRANSMEMBRANE PROTEIN-RELATED"/>
    <property type="match status" value="1"/>
</dbReference>
<feature type="transmembrane region" description="Helical" evidence="6">
    <location>
        <begin position="182"/>
        <end position="201"/>
    </location>
</feature>
<dbReference type="EMBL" id="VDFW01000037">
    <property type="protein sequence ID" value="TNC21108.1"/>
    <property type="molecule type" value="Genomic_DNA"/>
</dbReference>
<evidence type="ECO:0000256" key="4">
    <source>
        <dbReference type="ARBA" id="ARBA00022989"/>
    </source>
</evidence>
<dbReference type="InterPro" id="IPR018076">
    <property type="entry name" value="T2SS_GspF_dom"/>
</dbReference>
<evidence type="ECO:0000259" key="7">
    <source>
        <dbReference type="Pfam" id="PF00482"/>
    </source>
</evidence>
<dbReference type="PANTHER" id="PTHR35007">
    <property type="entry name" value="INTEGRAL MEMBRANE PROTEIN-RELATED"/>
    <property type="match status" value="1"/>
</dbReference>
<dbReference type="GO" id="GO:0005886">
    <property type="term" value="C:plasma membrane"/>
    <property type="evidence" value="ECO:0007669"/>
    <property type="project" value="UniProtKB-SubCell"/>
</dbReference>
<protein>
    <recommendedName>
        <fullName evidence="7">Type II secretion system protein GspF domain-containing protein</fullName>
    </recommendedName>
</protein>
<dbReference type="OrthoDB" id="3712305at2"/>
<evidence type="ECO:0000256" key="3">
    <source>
        <dbReference type="ARBA" id="ARBA00022692"/>
    </source>
</evidence>
<dbReference type="Proteomes" id="UP000305546">
    <property type="component" value="Unassembled WGS sequence"/>
</dbReference>
<organism evidence="8 9">
    <name type="scientific">Amycolatopsis alkalitolerans</name>
    <dbReference type="NCBI Taxonomy" id="2547244"/>
    <lineage>
        <taxon>Bacteria</taxon>
        <taxon>Bacillati</taxon>
        <taxon>Actinomycetota</taxon>
        <taxon>Actinomycetes</taxon>
        <taxon>Pseudonocardiales</taxon>
        <taxon>Pseudonocardiaceae</taxon>
        <taxon>Amycolatopsis</taxon>
    </lineage>
</organism>
<proteinExistence type="predicted"/>
<feature type="transmembrane region" description="Helical" evidence="6">
    <location>
        <begin position="6"/>
        <end position="28"/>
    </location>
</feature>
<dbReference type="AlphaFoldDB" id="A0A5C4LTZ8"/>
<sequence length="211" mass="21057">MAACAVPVVALLGPAGAAAAALLAFAAWRQRLSRKRTRTELAAAKAMAEALRTTVAELRSGAPPAASAEAAAADAPPAVAAVLNALATSARFGADLPPASGRQGQVAKAWSLSRRHGLPLADLLDAVRRDVVAGARFMARADASMAGPRASASVLAVLPGVGLLLGEAIGARPLHVLTGTSAGHLLLVLGAALILAGVVWSSHLTKLGAVR</sequence>
<keyword evidence="5 6" id="KW-0472">Membrane</keyword>
<keyword evidence="9" id="KW-1185">Reference proteome</keyword>
<evidence type="ECO:0000313" key="9">
    <source>
        <dbReference type="Proteomes" id="UP000305546"/>
    </source>
</evidence>
<feature type="domain" description="Type II secretion system protein GspF" evidence="7">
    <location>
        <begin position="51"/>
        <end position="164"/>
    </location>
</feature>
<comment type="caution">
    <text evidence="8">The sequence shown here is derived from an EMBL/GenBank/DDBJ whole genome shotgun (WGS) entry which is preliminary data.</text>
</comment>
<keyword evidence="2" id="KW-1003">Cell membrane</keyword>
<evidence type="ECO:0000313" key="8">
    <source>
        <dbReference type="EMBL" id="TNC21108.1"/>
    </source>
</evidence>
<evidence type="ECO:0000256" key="5">
    <source>
        <dbReference type="ARBA" id="ARBA00023136"/>
    </source>
</evidence>
<accession>A0A5C4LTZ8</accession>
<evidence type="ECO:0000256" key="2">
    <source>
        <dbReference type="ARBA" id="ARBA00022475"/>
    </source>
</evidence>
<feature type="transmembrane region" description="Helical" evidence="6">
    <location>
        <begin position="150"/>
        <end position="170"/>
    </location>
</feature>
<reference evidence="8 9" key="1">
    <citation type="submission" date="2019-06" db="EMBL/GenBank/DDBJ databases">
        <title>Amycolatopsis alkalitolerans sp. nov., isolated from Gastrodia elata Blume.</title>
        <authorList>
            <person name="Narsing Rao M.P."/>
            <person name="Li W.J."/>
        </authorList>
    </citation>
    <scope>NUCLEOTIDE SEQUENCE [LARGE SCALE GENOMIC DNA]</scope>
    <source>
        <strain evidence="8 9">SYSUP0005</strain>
    </source>
</reference>
<comment type="subcellular location">
    <subcellularLocation>
        <location evidence="1">Cell membrane</location>
        <topology evidence="1">Multi-pass membrane protein</topology>
    </subcellularLocation>
</comment>
<evidence type="ECO:0000256" key="1">
    <source>
        <dbReference type="ARBA" id="ARBA00004651"/>
    </source>
</evidence>